<protein>
    <submittedName>
        <fullName evidence="1">Uncharacterized protein</fullName>
    </submittedName>
</protein>
<gene>
    <name evidence="1" type="ORF">GSI_00074</name>
</gene>
<keyword evidence="2" id="KW-1185">Reference proteome</keyword>
<name>A0A2G8SRI9_9APHY</name>
<proteinExistence type="predicted"/>
<dbReference type="Proteomes" id="UP000230002">
    <property type="component" value="Unassembled WGS sequence"/>
</dbReference>
<comment type="caution">
    <text evidence="1">The sequence shown here is derived from an EMBL/GenBank/DDBJ whole genome shotgun (WGS) entry which is preliminary data.</text>
</comment>
<organism evidence="1 2">
    <name type="scientific">Ganoderma sinense ZZ0214-1</name>
    <dbReference type="NCBI Taxonomy" id="1077348"/>
    <lineage>
        <taxon>Eukaryota</taxon>
        <taxon>Fungi</taxon>
        <taxon>Dikarya</taxon>
        <taxon>Basidiomycota</taxon>
        <taxon>Agaricomycotina</taxon>
        <taxon>Agaricomycetes</taxon>
        <taxon>Polyporales</taxon>
        <taxon>Polyporaceae</taxon>
        <taxon>Ganoderma</taxon>
    </lineage>
</organism>
<sequence>MTISTTSSDEFVYSLFKPDCRQIPQGGLSGLTDITTIHASRSRRVVWRAMHSHAEPAKDSLTLVIHPSG</sequence>
<evidence type="ECO:0000313" key="1">
    <source>
        <dbReference type="EMBL" id="PIL36386.1"/>
    </source>
</evidence>
<reference evidence="1 2" key="1">
    <citation type="journal article" date="2015" name="Sci. Rep.">
        <title>Chromosome-level genome map provides insights into diverse defense mechanisms in the medicinal fungus Ganoderma sinense.</title>
        <authorList>
            <person name="Zhu Y."/>
            <person name="Xu J."/>
            <person name="Sun C."/>
            <person name="Zhou S."/>
            <person name="Xu H."/>
            <person name="Nelson D.R."/>
            <person name="Qian J."/>
            <person name="Song J."/>
            <person name="Luo H."/>
            <person name="Xiang L."/>
            <person name="Li Y."/>
            <person name="Xu Z."/>
            <person name="Ji A."/>
            <person name="Wang L."/>
            <person name="Lu S."/>
            <person name="Hayward A."/>
            <person name="Sun W."/>
            <person name="Li X."/>
            <person name="Schwartz D.C."/>
            <person name="Wang Y."/>
            <person name="Chen S."/>
        </authorList>
    </citation>
    <scope>NUCLEOTIDE SEQUENCE [LARGE SCALE GENOMIC DNA]</scope>
    <source>
        <strain evidence="1 2">ZZ0214-1</strain>
    </source>
</reference>
<evidence type="ECO:0000313" key="2">
    <source>
        <dbReference type="Proteomes" id="UP000230002"/>
    </source>
</evidence>
<dbReference type="EMBL" id="AYKW01000001">
    <property type="protein sequence ID" value="PIL36386.1"/>
    <property type="molecule type" value="Genomic_DNA"/>
</dbReference>
<accession>A0A2G8SRI9</accession>
<dbReference type="AlphaFoldDB" id="A0A2G8SRI9"/>